<reference evidence="1 2" key="1">
    <citation type="submission" date="2024-05" db="EMBL/GenBank/DDBJ databases">
        <title>Genome sequencing and assembly of Indian major carp, Cirrhinus mrigala (Hamilton, 1822).</title>
        <authorList>
            <person name="Mohindra V."/>
            <person name="Chowdhury L.M."/>
            <person name="Lal K."/>
            <person name="Jena J.K."/>
        </authorList>
    </citation>
    <scope>NUCLEOTIDE SEQUENCE [LARGE SCALE GENOMIC DNA]</scope>
    <source>
        <strain evidence="1">CM1030</strain>
        <tissue evidence="1">Blood</tissue>
    </source>
</reference>
<organism evidence="1 2">
    <name type="scientific">Cirrhinus mrigala</name>
    <name type="common">Mrigala</name>
    <dbReference type="NCBI Taxonomy" id="683832"/>
    <lineage>
        <taxon>Eukaryota</taxon>
        <taxon>Metazoa</taxon>
        <taxon>Chordata</taxon>
        <taxon>Craniata</taxon>
        <taxon>Vertebrata</taxon>
        <taxon>Euteleostomi</taxon>
        <taxon>Actinopterygii</taxon>
        <taxon>Neopterygii</taxon>
        <taxon>Teleostei</taxon>
        <taxon>Ostariophysi</taxon>
        <taxon>Cypriniformes</taxon>
        <taxon>Cyprinidae</taxon>
        <taxon>Labeoninae</taxon>
        <taxon>Labeonini</taxon>
        <taxon>Cirrhinus</taxon>
    </lineage>
</organism>
<comment type="caution">
    <text evidence="1">The sequence shown here is derived from an EMBL/GenBank/DDBJ whole genome shotgun (WGS) entry which is preliminary data.</text>
</comment>
<dbReference type="AlphaFoldDB" id="A0ABD0MUJ9"/>
<name>A0ABD0MUJ9_CIRMR</name>
<dbReference type="Proteomes" id="UP001529510">
    <property type="component" value="Unassembled WGS sequence"/>
</dbReference>
<evidence type="ECO:0000313" key="1">
    <source>
        <dbReference type="EMBL" id="KAL0152226.1"/>
    </source>
</evidence>
<feature type="non-terminal residue" evidence="1">
    <location>
        <position position="73"/>
    </location>
</feature>
<proteinExistence type="predicted"/>
<gene>
    <name evidence="1" type="ORF">M9458_051949</name>
</gene>
<sequence length="73" mass="7804">NDSQNPPARISVILNCALAYAIDTWDLDEVDNDNAALTAASGSGDWSACQELEAFHSEVCEPPAPIDEELVKS</sequence>
<feature type="non-terminal residue" evidence="1">
    <location>
        <position position="1"/>
    </location>
</feature>
<protein>
    <submittedName>
        <fullName evidence="1">Uncharacterized protein</fullName>
    </submittedName>
</protein>
<dbReference type="EMBL" id="JAMKFB020000189">
    <property type="protein sequence ID" value="KAL0152226.1"/>
    <property type="molecule type" value="Genomic_DNA"/>
</dbReference>
<accession>A0ABD0MUJ9</accession>
<evidence type="ECO:0000313" key="2">
    <source>
        <dbReference type="Proteomes" id="UP001529510"/>
    </source>
</evidence>
<keyword evidence="2" id="KW-1185">Reference proteome</keyword>